<dbReference type="GO" id="GO:0005199">
    <property type="term" value="F:structural constituent of cell wall"/>
    <property type="evidence" value="ECO:0007669"/>
    <property type="project" value="InterPro"/>
</dbReference>
<accession>A0A6G1KFV9</accession>
<dbReference type="PANTHER" id="PTHR35523:SF1">
    <property type="entry name" value="CELL WALL PROTEIN SED1"/>
    <property type="match status" value="1"/>
</dbReference>
<sequence length="60" mass="6292">ALAYNTTVPDVYTTIFHTDLTTVCPSATELTIGGSTYTVTEATTLTITDCSCTLTEPVAT</sequence>
<proteinExistence type="predicted"/>
<organism evidence="1 2">
    <name type="scientific">Pleomassaria siparia CBS 279.74</name>
    <dbReference type="NCBI Taxonomy" id="1314801"/>
    <lineage>
        <taxon>Eukaryota</taxon>
        <taxon>Fungi</taxon>
        <taxon>Dikarya</taxon>
        <taxon>Ascomycota</taxon>
        <taxon>Pezizomycotina</taxon>
        <taxon>Dothideomycetes</taxon>
        <taxon>Pleosporomycetidae</taxon>
        <taxon>Pleosporales</taxon>
        <taxon>Pleomassariaceae</taxon>
        <taxon>Pleomassaria</taxon>
    </lineage>
</organism>
<keyword evidence="2" id="KW-1185">Reference proteome</keyword>
<dbReference type="EMBL" id="MU005767">
    <property type="protein sequence ID" value="KAF2711435.1"/>
    <property type="molecule type" value="Genomic_DNA"/>
</dbReference>
<dbReference type="InterPro" id="IPR038843">
    <property type="entry name" value="Sed1/Spi1"/>
</dbReference>
<dbReference type="OrthoDB" id="4094614at2759"/>
<dbReference type="GO" id="GO:0009277">
    <property type="term" value="C:fungal-type cell wall"/>
    <property type="evidence" value="ECO:0007669"/>
    <property type="project" value="TreeGrafter"/>
</dbReference>
<feature type="non-terminal residue" evidence="1">
    <location>
        <position position="60"/>
    </location>
</feature>
<feature type="non-terminal residue" evidence="1">
    <location>
        <position position="1"/>
    </location>
</feature>
<name>A0A6G1KFV9_9PLEO</name>
<evidence type="ECO:0000313" key="2">
    <source>
        <dbReference type="Proteomes" id="UP000799428"/>
    </source>
</evidence>
<protein>
    <submittedName>
        <fullName evidence="1">Uncharacterized protein</fullName>
    </submittedName>
</protein>
<reference evidence="1" key="1">
    <citation type="journal article" date="2020" name="Stud. Mycol.">
        <title>101 Dothideomycetes genomes: a test case for predicting lifestyles and emergence of pathogens.</title>
        <authorList>
            <person name="Haridas S."/>
            <person name="Albert R."/>
            <person name="Binder M."/>
            <person name="Bloem J."/>
            <person name="Labutti K."/>
            <person name="Salamov A."/>
            <person name="Andreopoulos B."/>
            <person name="Baker S."/>
            <person name="Barry K."/>
            <person name="Bills G."/>
            <person name="Bluhm B."/>
            <person name="Cannon C."/>
            <person name="Castanera R."/>
            <person name="Culley D."/>
            <person name="Daum C."/>
            <person name="Ezra D."/>
            <person name="Gonzalez J."/>
            <person name="Henrissat B."/>
            <person name="Kuo A."/>
            <person name="Liang C."/>
            <person name="Lipzen A."/>
            <person name="Lutzoni F."/>
            <person name="Magnuson J."/>
            <person name="Mondo S."/>
            <person name="Nolan M."/>
            <person name="Ohm R."/>
            <person name="Pangilinan J."/>
            <person name="Park H.-J."/>
            <person name="Ramirez L."/>
            <person name="Alfaro M."/>
            <person name="Sun H."/>
            <person name="Tritt A."/>
            <person name="Yoshinaga Y."/>
            <person name="Zwiers L.-H."/>
            <person name="Turgeon B."/>
            <person name="Goodwin S."/>
            <person name="Spatafora J."/>
            <person name="Crous P."/>
            <person name="Grigoriev I."/>
        </authorList>
    </citation>
    <scope>NUCLEOTIDE SEQUENCE</scope>
    <source>
        <strain evidence="1">CBS 279.74</strain>
    </source>
</reference>
<dbReference type="Proteomes" id="UP000799428">
    <property type="component" value="Unassembled WGS sequence"/>
</dbReference>
<dbReference type="GO" id="GO:0031505">
    <property type="term" value="P:fungal-type cell wall organization"/>
    <property type="evidence" value="ECO:0007669"/>
    <property type="project" value="InterPro"/>
</dbReference>
<gene>
    <name evidence="1" type="ORF">K504DRAFT_343575</name>
</gene>
<dbReference type="PANTHER" id="PTHR35523">
    <property type="entry name" value="CELL WALL PROTEIN SED1"/>
    <property type="match status" value="1"/>
</dbReference>
<evidence type="ECO:0000313" key="1">
    <source>
        <dbReference type="EMBL" id="KAF2711435.1"/>
    </source>
</evidence>
<dbReference type="AlphaFoldDB" id="A0A6G1KFV9"/>